<proteinExistence type="predicted"/>
<evidence type="ECO:0000313" key="2">
    <source>
        <dbReference type="Proteomes" id="UP001286313"/>
    </source>
</evidence>
<sequence length="85" mass="9635">MLTPWNITPLHNTISIILKITEWRIKVYQEQEGNQQSLLADQQCPRGVYDFPYKNLMVRCIDGNNCGQVSSPPTITGGNRLDEGD</sequence>
<dbReference type="AlphaFoldDB" id="A0AAE1EPS4"/>
<gene>
    <name evidence="1" type="ORF">Pcinc_035824</name>
</gene>
<dbReference type="EMBL" id="JAWQEG010005458">
    <property type="protein sequence ID" value="KAK3857951.1"/>
    <property type="molecule type" value="Genomic_DNA"/>
</dbReference>
<name>A0AAE1EPS4_PETCI</name>
<reference evidence="1" key="1">
    <citation type="submission" date="2023-10" db="EMBL/GenBank/DDBJ databases">
        <title>Genome assemblies of two species of porcelain crab, Petrolisthes cinctipes and Petrolisthes manimaculis (Anomura: Porcellanidae).</title>
        <authorList>
            <person name="Angst P."/>
        </authorList>
    </citation>
    <scope>NUCLEOTIDE SEQUENCE</scope>
    <source>
        <strain evidence="1">PB745_01</strain>
        <tissue evidence="1">Gill</tissue>
    </source>
</reference>
<protein>
    <submittedName>
        <fullName evidence="1">Uncharacterized protein</fullName>
    </submittedName>
</protein>
<organism evidence="1 2">
    <name type="scientific">Petrolisthes cinctipes</name>
    <name type="common">Flat porcelain crab</name>
    <dbReference type="NCBI Taxonomy" id="88211"/>
    <lineage>
        <taxon>Eukaryota</taxon>
        <taxon>Metazoa</taxon>
        <taxon>Ecdysozoa</taxon>
        <taxon>Arthropoda</taxon>
        <taxon>Crustacea</taxon>
        <taxon>Multicrustacea</taxon>
        <taxon>Malacostraca</taxon>
        <taxon>Eumalacostraca</taxon>
        <taxon>Eucarida</taxon>
        <taxon>Decapoda</taxon>
        <taxon>Pleocyemata</taxon>
        <taxon>Anomura</taxon>
        <taxon>Galatheoidea</taxon>
        <taxon>Porcellanidae</taxon>
        <taxon>Petrolisthes</taxon>
    </lineage>
</organism>
<accession>A0AAE1EPS4</accession>
<keyword evidence="2" id="KW-1185">Reference proteome</keyword>
<comment type="caution">
    <text evidence="1">The sequence shown here is derived from an EMBL/GenBank/DDBJ whole genome shotgun (WGS) entry which is preliminary data.</text>
</comment>
<evidence type="ECO:0000313" key="1">
    <source>
        <dbReference type="EMBL" id="KAK3857951.1"/>
    </source>
</evidence>
<dbReference type="Proteomes" id="UP001286313">
    <property type="component" value="Unassembled WGS sequence"/>
</dbReference>